<comment type="caution">
    <text evidence="1">The sequence shown here is derived from an EMBL/GenBank/DDBJ whole genome shotgun (WGS) entry which is preliminary data.</text>
</comment>
<dbReference type="AlphaFoldDB" id="A0A0F8W6S5"/>
<accession>A0A0F8W6S5</accession>
<reference evidence="1" key="1">
    <citation type="journal article" date="2015" name="Nature">
        <title>Complex archaea that bridge the gap between prokaryotes and eukaryotes.</title>
        <authorList>
            <person name="Spang A."/>
            <person name="Saw J.H."/>
            <person name="Jorgensen S.L."/>
            <person name="Zaremba-Niedzwiedzka K."/>
            <person name="Martijn J."/>
            <person name="Lind A.E."/>
            <person name="van Eijk R."/>
            <person name="Schleper C."/>
            <person name="Guy L."/>
            <person name="Ettema T.J."/>
        </authorList>
    </citation>
    <scope>NUCLEOTIDE SEQUENCE</scope>
</reference>
<gene>
    <name evidence="1" type="ORF">LCGC14_3104980</name>
</gene>
<protein>
    <submittedName>
        <fullName evidence="1">Uncharacterized protein</fullName>
    </submittedName>
</protein>
<evidence type="ECO:0000313" key="1">
    <source>
        <dbReference type="EMBL" id="KKK52432.1"/>
    </source>
</evidence>
<name>A0A0F8W6S5_9ZZZZ</name>
<proteinExistence type="predicted"/>
<dbReference type="EMBL" id="LAZR01067018">
    <property type="protein sequence ID" value="KKK52432.1"/>
    <property type="molecule type" value="Genomic_DNA"/>
</dbReference>
<sequence>MGFLAKAVGWAVAHRDALLTGWRIFRSLRGRRKATQESGQSFRDFYTAEGLKVLRGSSPVKKYNKGFVQRNTYTPEPE</sequence>
<organism evidence="1">
    <name type="scientific">marine sediment metagenome</name>
    <dbReference type="NCBI Taxonomy" id="412755"/>
    <lineage>
        <taxon>unclassified sequences</taxon>
        <taxon>metagenomes</taxon>
        <taxon>ecological metagenomes</taxon>
    </lineage>
</organism>